<evidence type="ECO:0000313" key="2">
    <source>
        <dbReference type="EMBL" id="GAA5799177.1"/>
    </source>
</evidence>
<name>A0ABP9XYQ1_9FUNG</name>
<reference evidence="2 3" key="1">
    <citation type="submission" date="2024-04" db="EMBL/GenBank/DDBJ databases">
        <title>genome sequences of Mucor flavus KT1a and Helicostylum pulchrum KT1b strains isolation_sourced from the surface of a dry-aged beef.</title>
        <authorList>
            <person name="Toyotome T."/>
            <person name="Hosono M."/>
            <person name="Torimaru M."/>
            <person name="Fukuda K."/>
            <person name="Mikami N."/>
        </authorList>
    </citation>
    <scope>NUCLEOTIDE SEQUENCE [LARGE SCALE GENOMIC DNA]</scope>
    <source>
        <strain evidence="2 3">KT1b</strain>
    </source>
</reference>
<evidence type="ECO:0000313" key="3">
    <source>
        <dbReference type="Proteomes" id="UP001476247"/>
    </source>
</evidence>
<accession>A0ABP9XYQ1</accession>
<feature type="region of interest" description="Disordered" evidence="1">
    <location>
        <begin position="564"/>
        <end position="656"/>
    </location>
</feature>
<evidence type="ECO:0000256" key="1">
    <source>
        <dbReference type="SAM" id="MobiDB-lite"/>
    </source>
</evidence>
<feature type="compositionally biased region" description="Polar residues" evidence="1">
    <location>
        <begin position="1087"/>
        <end position="1099"/>
    </location>
</feature>
<dbReference type="Proteomes" id="UP001476247">
    <property type="component" value="Unassembled WGS sequence"/>
</dbReference>
<organism evidence="2 3">
    <name type="scientific">Helicostylum pulchrum</name>
    <dbReference type="NCBI Taxonomy" id="562976"/>
    <lineage>
        <taxon>Eukaryota</taxon>
        <taxon>Fungi</taxon>
        <taxon>Fungi incertae sedis</taxon>
        <taxon>Mucoromycota</taxon>
        <taxon>Mucoromycotina</taxon>
        <taxon>Mucoromycetes</taxon>
        <taxon>Mucorales</taxon>
        <taxon>Mucorineae</taxon>
        <taxon>Mucoraceae</taxon>
        <taxon>Helicostylum</taxon>
    </lineage>
</organism>
<feature type="compositionally biased region" description="Polar residues" evidence="1">
    <location>
        <begin position="694"/>
        <end position="707"/>
    </location>
</feature>
<proteinExistence type="predicted"/>
<sequence length="1117" mass="128035">MQSYTNTSLQCQSCQLTCFRNEYFRSQGHIVNDYDLPIITDGFEYDDDNDYQLFRYEYNDDVIMEESIVDDDVEDMASTSESEYDQTSESEDDQISESDDDNMEDHMFSFSANPFFPFKNEFEMLALLFFKSGQDNYSHRLMKNILAFAEAYCKAAMKARGQKCGVQDYNSEDYLPAFTSITKSHLRKKSRVPVLRKDVYPVQKGDTTYEMTLNKPSEFIQLLLGNPEKCKKLASVPDRTPNCRTSLNQGHKWLYDPEFRCPMVVGDIPLKDLWIGDIVKVIPLDSDDTEDCFMISNFFCSENIEYCETFQVSLNSENSLCMECTPSIVELSSIDYQSIIRYQVHHPLLRCRSITEHSDIVYLEQPLINHHYQLLVKAEEVHSKAVSTGVSKVKIIPLTLFSDDTSGNTTKKWNCYDSWIMTPAAMPLSERNMYENQFFLCTHHDLNAMETGSRLVDNLKSLEDGMIMFDLEYEEKILVYAPVLFITADNVRHAEICCSKGAKATCPCRKCYWQVDPAQNRNRPVVPLHTSVIDHIAVPRLKVHMNMYAVYGLPTFPASGITLRNRGRGITGDPNESTPISGKGKHQQTSVPEKNKTYKNKDTYEESSDEDFQPVYTSRKRKSREATPASGSQKRTKVEKNAVDSPPLSASEKNKAYKNKDSPFLSALESETSTVEDWGFDEPFEPLITKSKVGESSKQTTTPRSMYTSTASSSKSEAKPVKSDIVDSNPGSSTTDDPIVKRVMTIKTTVKAIWKPDHTRSLHELVNTVNMLVTHTFAFLKYVFLQELKEDFYFNLQDYINKLFFVEVFLSLTQKSSRPAKLLEQTVNYRILINKHKESYCRIADYQPIVFKNAQQIALYECTKIQTAYLNNIKAHFGKNLVVLLNKIFKKKELVAGIREELANNNVDKEGISKNLFERVYSPLKRIKQAVEKKEMPDDTDINDPYTREKIETVLKSYPDDYTFQKKSIFYDVKARPANHFKAFMRIAGLFAFEGITQFACFPLCTTFIPCYMTLDSKIVHFHILKYKTAPNAKNKFQTWGAAVKLKDKAFKSQGPERSLRFQGTLETDGVGVSVLKQNTDTDRRSSNANISRKSANVKTTDEEIENTKYIEHLTRE</sequence>
<feature type="region of interest" description="Disordered" evidence="1">
    <location>
        <begin position="689"/>
        <end position="737"/>
    </location>
</feature>
<feature type="compositionally biased region" description="Basic and acidic residues" evidence="1">
    <location>
        <begin position="593"/>
        <end position="604"/>
    </location>
</feature>
<feature type="region of interest" description="Disordered" evidence="1">
    <location>
        <begin position="70"/>
        <end position="103"/>
    </location>
</feature>
<feature type="region of interest" description="Disordered" evidence="1">
    <location>
        <begin position="1077"/>
        <end position="1100"/>
    </location>
</feature>
<feature type="compositionally biased region" description="Acidic residues" evidence="1">
    <location>
        <begin position="82"/>
        <end position="103"/>
    </location>
</feature>
<dbReference type="EMBL" id="BAABUJ010000012">
    <property type="protein sequence ID" value="GAA5799177.1"/>
    <property type="molecule type" value="Genomic_DNA"/>
</dbReference>
<protein>
    <submittedName>
        <fullName evidence="2">Uncharacterized protein</fullName>
    </submittedName>
</protein>
<keyword evidence="3" id="KW-1185">Reference proteome</keyword>
<feature type="compositionally biased region" description="Basic and acidic residues" evidence="1">
    <location>
        <begin position="716"/>
        <end position="725"/>
    </location>
</feature>
<gene>
    <name evidence="2" type="ORF">HPULCUR_004587</name>
</gene>
<comment type="caution">
    <text evidence="2">The sequence shown here is derived from an EMBL/GenBank/DDBJ whole genome shotgun (WGS) entry which is preliminary data.</text>
</comment>